<dbReference type="KEGG" id="tmn:UCRPA7_8489"/>
<dbReference type="RefSeq" id="XP_007919193.1">
    <property type="nucleotide sequence ID" value="XM_007921002.1"/>
</dbReference>
<keyword evidence="3" id="KW-1185">Reference proteome</keyword>
<name>R8B9P8_PHAM7</name>
<organism evidence="2 3">
    <name type="scientific">Phaeoacremonium minimum (strain UCR-PA7)</name>
    <name type="common">Esca disease fungus</name>
    <name type="synonym">Togninia minima</name>
    <dbReference type="NCBI Taxonomy" id="1286976"/>
    <lineage>
        <taxon>Eukaryota</taxon>
        <taxon>Fungi</taxon>
        <taxon>Dikarya</taxon>
        <taxon>Ascomycota</taxon>
        <taxon>Pezizomycotina</taxon>
        <taxon>Sordariomycetes</taxon>
        <taxon>Sordariomycetidae</taxon>
        <taxon>Togniniales</taxon>
        <taxon>Togniniaceae</taxon>
        <taxon>Phaeoacremonium</taxon>
    </lineage>
</organism>
<evidence type="ECO:0000256" key="1">
    <source>
        <dbReference type="SAM" id="MobiDB-lite"/>
    </source>
</evidence>
<dbReference type="OrthoDB" id="3485856at2759"/>
<accession>R8B9P8</accession>
<evidence type="ECO:0000313" key="2">
    <source>
        <dbReference type="EMBL" id="EON96007.1"/>
    </source>
</evidence>
<proteinExistence type="predicted"/>
<dbReference type="EMBL" id="KB933365">
    <property type="protein sequence ID" value="EON96007.1"/>
    <property type="molecule type" value="Genomic_DNA"/>
</dbReference>
<sequence length="210" mass="23512">MSTSRIRYDKDRNGVDVKAAAQIKAQRQPDGQFQSPNTKYPALIFEVAFSQNPGNFAKIAEGYMERSGVNTKTFIGINIDYKSRYPSTLSLWKAVNAIEDGAPVQDTFEAVEVIASKPFRDASGAPCNPDHELRLSLQDIATGPKTPDLDAIQIAITYDRLCKILDKACRFHAWREDSEPHAGFQAKHQTFRRKRSPTPPDCILPDDEAR</sequence>
<reference evidence="3" key="1">
    <citation type="journal article" date="2013" name="Genome Announc.">
        <title>Draft genome sequence of the ascomycete Phaeoacremonium aleophilum strain UCR-PA7, a causal agent of the esca disease complex in grapevines.</title>
        <authorList>
            <person name="Blanco-Ulate B."/>
            <person name="Rolshausen P."/>
            <person name="Cantu D."/>
        </authorList>
    </citation>
    <scope>NUCLEOTIDE SEQUENCE [LARGE SCALE GENOMIC DNA]</scope>
    <source>
        <strain evidence="3">UCR-PA7</strain>
    </source>
</reference>
<gene>
    <name evidence="2" type="ORF">UCRPA7_8489</name>
</gene>
<dbReference type="GeneID" id="19329344"/>
<evidence type="ECO:0000313" key="3">
    <source>
        <dbReference type="Proteomes" id="UP000014074"/>
    </source>
</evidence>
<dbReference type="eggNOG" id="ENOG502SN70">
    <property type="taxonomic scope" value="Eukaryota"/>
</dbReference>
<dbReference type="Proteomes" id="UP000014074">
    <property type="component" value="Unassembled WGS sequence"/>
</dbReference>
<dbReference type="HOGENOM" id="CLU_044860_0_1_1"/>
<protein>
    <submittedName>
        <fullName evidence="2">Uncharacterized protein</fullName>
    </submittedName>
</protein>
<dbReference type="AlphaFoldDB" id="R8B9P8"/>
<feature type="region of interest" description="Disordered" evidence="1">
    <location>
        <begin position="182"/>
        <end position="210"/>
    </location>
</feature>